<dbReference type="Pfam" id="PF10431">
    <property type="entry name" value="ClpB_D2-small"/>
    <property type="match status" value="1"/>
</dbReference>
<dbReference type="InterPro" id="IPR003959">
    <property type="entry name" value="ATPase_AAA_core"/>
</dbReference>
<dbReference type="GO" id="GO:0016887">
    <property type="term" value="F:ATP hydrolysis activity"/>
    <property type="evidence" value="ECO:0007669"/>
    <property type="project" value="InterPro"/>
</dbReference>
<name>A0A9E4K857_9GAMM</name>
<dbReference type="GO" id="GO:0005524">
    <property type="term" value="F:ATP binding"/>
    <property type="evidence" value="ECO:0007669"/>
    <property type="project" value="UniProtKB-KW"/>
</dbReference>
<organism evidence="6 7">
    <name type="scientific">Candidatus Thiodiazotropha taylori</name>
    <dbReference type="NCBI Taxonomy" id="2792791"/>
    <lineage>
        <taxon>Bacteria</taxon>
        <taxon>Pseudomonadati</taxon>
        <taxon>Pseudomonadota</taxon>
        <taxon>Gammaproteobacteria</taxon>
        <taxon>Chromatiales</taxon>
        <taxon>Sedimenticolaceae</taxon>
        <taxon>Candidatus Thiodiazotropha</taxon>
    </lineage>
</organism>
<dbReference type="PANTHER" id="PTHR48102:SF7">
    <property type="entry name" value="ATP-DEPENDENT CLP PROTEASE ATP-BINDING SUBUNIT CLPX-LIKE, MITOCHONDRIAL"/>
    <property type="match status" value="1"/>
</dbReference>
<accession>A0A9E4K857</accession>
<evidence type="ECO:0000256" key="2">
    <source>
        <dbReference type="ARBA" id="ARBA00022840"/>
    </source>
</evidence>
<dbReference type="Gene3D" id="3.40.50.300">
    <property type="entry name" value="P-loop containing nucleotide triphosphate hydrolases"/>
    <property type="match status" value="1"/>
</dbReference>
<evidence type="ECO:0000259" key="5">
    <source>
        <dbReference type="SMART" id="SM01086"/>
    </source>
</evidence>
<dbReference type="AlphaFoldDB" id="A0A9E4K857"/>
<dbReference type="SMART" id="SM00382">
    <property type="entry name" value="AAA"/>
    <property type="match status" value="1"/>
</dbReference>
<feature type="domain" description="AAA+ ATPase" evidence="4">
    <location>
        <begin position="84"/>
        <end position="218"/>
    </location>
</feature>
<dbReference type="InterPro" id="IPR050052">
    <property type="entry name" value="ATP-dep_Clp_protease_ClpX"/>
</dbReference>
<reference evidence="6" key="1">
    <citation type="journal article" date="2021" name="Proc. Natl. Acad. Sci. U.S.A.">
        <title>Global biogeography of chemosynthetic symbionts reveals both localized and globally distributed symbiont groups. .</title>
        <authorList>
            <person name="Osvatic J.T."/>
            <person name="Wilkins L.G.E."/>
            <person name="Leibrecht L."/>
            <person name="Leray M."/>
            <person name="Zauner S."/>
            <person name="Polzin J."/>
            <person name="Camacho Y."/>
            <person name="Gros O."/>
            <person name="van Gils J.A."/>
            <person name="Eisen J.A."/>
            <person name="Petersen J.M."/>
            <person name="Yuen B."/>
        </authorList>
    </citation>
    <scope>NUCLEOTIDE SEQUENCE</scope>
    <source>
        <strain evidence="6">MAGclacostrist064TRANS</strain>
    </source>
</reference>
<dbReference type="Proteomes" id="UP000886667">
    <property type="component" value="Unassembled WGS sequence"/>
</dbReference>
<protein>
    <submittedName>
        <fullName evidence="6">AAA family ATPase</fullName>
    </submittedName>
</protein>
<dbReference type="Pfam" id="PF07724">
    <property type="entry name" value="AAA_2"/>
    <property type="match status" value="1"/>
</dbReference>
<dbReference type="EMBL" id="JAEPCM010000016">
    <property type="protein sequence ID" value="MCG7944860.1"/>
    <property type="molecule type" value="Genomic_DNA"/>
</dbReference>
<evidence type="ECO:0000256" key="3">
    <source>
        <dbReference type="ARBA" id="ARBA00023186"/>
    </source>
</evidence>
<evidence type="ECO:0000313" key="6">
    <source>
        <dbReference type="EMBL" id="MCG7944860.1"/>
    </source>
</evidence>
<gene>
    <name evidence="6" type="ORF">JAZ07_00780</name>
</gene>
<dbReference type="Gene3D" id="1.10.8.60">
    <property type="match status" value="1"/>
</dbReference>
<dbReference type="InterPro" id="IPR003593">
    <property type="entry name" value="AAA+_ATPase"/>
</dbReference>
<dbReference type="InterPro" id="IPR019489">
    <property type="entry name" value="Clp_ATPase_C"/>
</dbReference>
<dbReference type="InterPro" id="IPR027417">
    <property type="entry name" value="P-loop_NTPase"/>
</dbReference>
<dbReference type="PANTHER" id="PTHR48102">
    <property type="entry name" value="ATP-DEPENDENT CLP PROTEASE ATP-BINDING SUBUNIT CLPX-LIKE, MITOCHONDRIAL-RELATED"/>
    <property type="match status" value="1"/>
</dbReference>
<keyword evidence="3" id="KW-0143">Chaperone</keyword>
<feature type="domain" description="Clp ATPase C-terminal" evidence="5">
    <location>
        <begin position="282"/>
        <end position="365"/>
    </location>
</feature>
<evidence type="ECO:0000259" key="4">
    <source>
        <dbReference type="SMART" id="SM00382"/>
    </source>
</evidence>
<keyword evidence="1" id="KW-0547">Nucleotide-binding</keyword>
<keyword evidence="2" id="KW-0067">ATP-binding</keyword>
<comment type="caution">
    <text evidence="6">The sequence shown here is derived from an EMBL/GenBank/DDBJ whole genome shotgun (WGS) entry which is preliminary data.</text>
</comment>
<evidence type="ECO:0000313" key="7">
    <source>
        <dbReference type="Proteomes" id="UP000886667"/>
    </source>
</evidence>
<evidence type="ECO:0000256" key="1">
    <source>
        <dbReference type="ARBA" id="ARBA00022741"/>
    </source>
</evidence>
<dbReference type="SMART" id="SM01086">
    <property type="entry name" value="ClpB_D2-small"/>
    <property type="match status" value="1"/>
</dbReference>
<proteinExistence type="predicted"/>
<sequence>MTGYLSEDEKELFKELFYKSNTQHKEEEVLEEPFVLPSPKEIFDHLNSHVVGQTEAKKTISVAAHNHFKRAMIFAESNGEKKLDKSNTLILGPTGCGKTHMVKTLANYLNVPYFIADANALTASGYVGKDVDSIIEGLLDSAGGNPEYAQTGIIFIDEFDKIRKSKPSGTRDKDIGGEAVQQSLLKIIEGTVVDLEKTEGLHKTRFRFDTSFIMVILGGAFVGIDDIAKENVAERKSMGFGANIDEPALKKDYEITQKDLESFGFIPEILGRIGAVATMSELTEDELVEILRSIENNQISQYKELFNYSGNNFEVDDECLKEIAKMAIETKRGARGLKFILEKLTRDFMFENTSCRITKDDVIKLKNKSVSL</sequence>
<dbReference type="SUPFAM" id="SSF52540">
    <property type="entry name" value="P-loop containing nucleoside triphosphate hydrolases"/>
    <property type="match status" value="1"/>
</dbReference>
<dbReference type="GO" id="GO:0051603">
    <property type="term" value="P:proteolysis involved in protein catabolic process"/>
    <property type="evidence" value="ECO:0007669"/>
    <property type="project" value="TreeGrafter"/>
</dbReference>